<dbReference type="OrthoDB" id="4490227at2759"/>
<dbReference type="EMBL" id="KV460292">
    <property type="protein sequence ID" value="OBT91421.1"/>
    <property type="molecule type" value="Genomic_DNA"/>
</dbReference>
<keyword evidence="1" id="KW-0472">Membrane</keyword>
<gene>
    <name evidence="4" type="ORF">VE01_10543</name>
</gene>
<evidence type="ECO:0000313" key="4">
    <source>
        <dbReference type="EMBL" id="OBT91421.1"/>
    </source>
</evidence>
<keyword evidence="2" id="KW-0732">Signal</keyword>
<accession>A0A1B8G6G8</accession>
<name>A0A1B8G6G8_9PEZI</name>
<feature type="signal peptide" evidence="2">
    <location>
        <begin position="1"/>
        <end position="26"/>
    </location>
</feature>
<protein>
    <recommendedName>
        <fullName evidence="3">DUF7136 domain-containing protein</fullName>
    </recommendedName>
</protein>
<proteinExistence type="predicted"/>
<reference evidence="4 5" key="1">
    <citation type="submission" date="2016-03" db="EMBL/GenBank/DDBJ databases">
        <title>Comparative genomics of Pseudogymnoascus destructans, the fungus causing white-nose syndrome of bats.</title>
        <authorList>
            <person name="Palmer J.M."/>
            <person name="Drees K.P."/>
            <person name="Foster J.T."/>
            <person name="Lindner D.L."/>
        </authorList>
    </citation>
    <scope>NUCLEOTIDE SEQUENCE [LARGE SCALE GENOMIC DNA]</scope>
    <source>
        <strain evidence="4 5">UAMH 10579</strain>
    </source>
</reference>
<evidence type="ECO:0000313" key="5">
    <source>
        <dbReference type="Proteomes" id="UP000091956"/>
    </source>
</evidence>
<organism evidence="4 5">
    <name type="scientific">Pseudogymnoascus verrucosus</name>
    <dbReference type="NCBI Taxonomy" id="342668"/>
    <lineage>
        <taxon>Eukaryota</taxon>
        <taxon>Fungi</taxon>
        <taxon>Dikarya</taxon>
        <taxon>Ascomycota</taxon>
        <taxon>Pezizomycotina</taxon>
        <taxon>Leotiomycetes</taxon>
        <taxon>Thelebolales</taxon>
        <taxon>Thelebolaceae</taxon>
        <taxon>Pseudogymnoascus</taxon>
    </lineage>
</organism>
<feature type="chain" id="PRO_5008608252" description="DUF7136 domain-containing protein" evidence="2">
    <location>
        <begin position="27"/>
        <end position="279"/>
    </location>
</feature>
<dbReference type="Pfam" id="PF23584">
    <property type="entry name" value="DUF7136"/>
    <property type="match status" value="1"/>
</dbReference>
<keyword evidence="1" id="KW-0812">Transmembrane</keyword>
<evidence type="ECO:0000259" key="3">
    <source>
        <dbReference type="Pfam" id="PF23584"/>
    </source>
</evidence>
<sequence>MRFSLARESWFLVACIGAIVNLNAAAASVLEVDLVFPRNETYAPTTWFPVVFAFQNAERARLLNPHISYTIRNWDNMLGNDGASFSHDLRLANWSSHDPYFVCNYFHDVFAKEGRWWLTWHVTWESCNEVAFSAGLSRDMIRNSSSWSVLFTTDNSAPEIDLVAVTNNKTCPAELGVAINVTDRTMAVPFGVDWSGGDTCAVVASSTPTPTANPSQVKVDSVVVASMSASLAATLCRGIDAPANCTNDDESVAQQLVVPGVSVVGISCVLAAFGAFIFF</sequence>
<evidence type="ECO:0000256" key="1">
    <source>
        <dbReference type="SAM" id="Phobius"/>
    </source>
</evidence>
<dbReference type="STRING" id="342668.A0A1B8G6G8"/>
<evidence type="ECO:0000256" key="2">
    <source>
        <dbReference type="SAM" id="SignalP"/>
    </source>
</evidence>
<feature type="domain" description="DUF7136" evidence="3">
    <location>
        <begin position="26"/>
        <end position="245"/>
    </location>
</feature>
<dbReference type="Proteomes" id="UP000091956">
    <property type="component" value="Unassembled WGS sequence"/>
</dbReference>
<dbReference type="AlphaFoldDB" id="A0A1B8G6G8"/>
<reference evidence="5" key="2">
    <citation type="journal article" date="2018" name="Nat. Commun.">
        <title>Extreme sensitivity to ultraviolet light in the fungal pathogen causing white-nose syndrome of bats.</title>
        <authorList>
            <person name="Palmer J.M."/>
            <person name="Drees K.P."/>
            <person name="Foster J.T."/>
            <person name="Lindner D.L."/>
        </authorList>
    </citation>
    <scope>NUCLEOTIDE SEQUENCE [LARGE SCALE GENOMIC DNA]</scope>
    <source>
        <strain evidence="5">UAMH 10579</strain>
    </source>
</reference>
<dbReference type="InterPro" id="IPR055560">
    <property type="entry name" value="DUF7136"/>
</dbReference>
<dbReference type="RefSeq" id="XP_018125154.1">
    <property type="nucleotide sequence ID" value="XM_018279940.2"/>
</dbReference>
<dbReference type="GeneID" id="28843929"/>
<feature type="transmembrane region" description="Helical" evidence="1">
    <location>
        <begin position="256"/>
        <end position="278"/>
    </location>
</feature>
<keyword evidence="1" id="KW-1133">Transmembrane helix</keyword>
<keyword evidence="5" id="KW-1185">Reference proteome</keyword>